<dbReference type="OrthoDB" id="6105938at2759"/>
<evidence type="ECO:0000256" key="4">
    <source>
        <dbReference type="PROSITE-ProRule" id="PRU00175"/>
    </source>
</evidence>
<dbReference type="PROSITE" id="PS00518">
    <property type="entry name" value="ZF_RING_1"/>
    <property type="match status" value="1"/>
</dbReference>
<evidence type="ECO:0000256" key="5">
    <source>
        <dbReference type="SAM" id="Coils"/>
    </source>
</evidence>
<evidence type="ECO:0000256" key="3">
    <source>
        <dbReference type="ARBA" id="ARBA00022833"/>
    </source>
</evidence>
<evidence type="ECO:0000313" key="8">
    <source>
        <dbReference type="EMBL" id="KAG0146701.1"/>
    </source>
</evidence>
<name>A0A9P6NNG8_9BASI</name>
<comment type="caution">
    <text evidence="8">The sequence shown here is derived from an EMBL/GenBank/DDBJ whole genome shotgun (WGS) entry which is preliminary data.</text>
</comment>
<evidence type="ECO:0000256" key="2">
    <source>
        <dbReference type="ARBA" id="ARBA00022771"/>
    </source>
</evidence>
<sequence length="539" mass="59434">MNQLAQKTDDYLKIDECFISPQRPNLKSERVKVKVHSNGQSLTVAGLKRAVVSKGYPSLSDPHRITLLLPIGPGILLTDDMMASHLPLEPHILALVSPTPNETLSLHARDGLNLPSILYVYTTSTLRAFIKMPHSIPFPHAGVWTGLILAWSITLEELAFHFTQLGFHEQTIWSEARRINEHYAFASGPFAAINPAHKGYLAPQLMFRLWDAAGLNKLAATQQRAITGPQSEFEVYTASCFSVESVSSVGTVRARQTVPPTIPSVIMASPSEHESAYDESFYQYLVPPSISAPTVSGSSDGTRSCASSEVDGMDWVLDQRRAASVASIKSDKRRNPFETSSRVSKLLKKVNELTRDRDRAVEEAVQLREALTSGDEAAAAAIAMLGAQANNYEAERIRLGAQLDDLSRSNAALKEEVQAEVRTVAALFEQLQSSTGAQEEVRGTVKEIRENLAGVVTCPICCERYGSLSKDMRRRPIHLSCGHIFCASCLVADWSTREQNGIMNPSRCFNRCTNFDPERLGEIYLLEDVGEVLDRLATY</sequence>
<keyword evidence="3" id="KW-0862">Zinc</keyword>
<dbReference type="EMBL" id="MU167257">
    <property type="protein sequence ID" value="KAG0146700.1"/>
    <property type="molecule type" value="Genomic_DNA"/>
</dbReference>
<evidence type="ECO:0000259" key="6">
    <source>
        <dbReference type="PROSITE" id="PS50089"/>
    </source>
</evidence>
<proteinExistence type="predicted"/>
<evidence type="ECO:0000313" key="9">
    <source>
        <dbReference type="Proteomes" id="UP000886653"/>
    </source>
</evidence>
<keyword evidence="5" id="KW-0175">Coiled coil</keyword>
<dbReference type="Gene3D" id="3.30.40.10">
    <property type="entry name" value="Zinc/RING finger domain, C3HC4 (zinc finger)"/>
    <property type="match status" value="1"/>
</dbReference>
<reference evidence="8" key="1">
    <citation type="submission" date="2013-11" db="EMBL/GenBank/DDBJ databases">
        <title>Genome sequence of the fusiform rust pathogen reveals effectors for host alternation and coevolution with pine.</title>
        <authorList>
            <consortium name="DOE Joint Genome Institute"/>
            <person name="Smith K."/>
            <person name="Pendleton A."/>
            <person name="Kubisiak T."/>
            <person name="Anderson C."/>
            <person name="Salamov A."/>
            <person name="Aerts A."/>
            <person name="Riley R."/>
            <person name="Clum A."/>
            <person name="Lindquist E."/>
            <person name="Ence D."/>
            <person name="Campbell M."/>
            <person name="Kronenberg Z."/>
            <person name="Feau N."/>
            <person name="Dhillon B."/>
            <person name="Hamelin R."/>
            <person name="Burleigh J."/>
            <person name="Smith J."/>
            <person name="Yandell M."/>
            <person name="Nelson C."/>
            <person name="Grigoriev I."/>
            <person name="Davis J."/>
        </authorList>
    </citation>
    <scope>NUCLEOTIDE SEQUENCE</scope>
    <source>
        <strain evidence="8">G11</strain>
    </source>
</reference>
<dbReference type="Pfam" id="PF13445">
    <property type="entry name" value="zf-RING_UBOX"/>
    <property type="match status" value="1"/>
</dbReference>
<dbReference type="AlphaFoldDB" id="A0A9P6NNG8"/>
<keyword evidence="9" id="KW-1185">Reference proteome</keyword>
<dbReference type="PROSITE" id="PS50089">
    <property type="entry name" value="ZF_RING_2"/>
    <property type="match status" value="1"/>
</dbReference>
<dbReference type="InterPro" id="IPR017907">
    <property type="entry name" value="Znf_RING_CS"/>
</dbReference>
<feature type="coiled-coil region" evidence="5">
    <location>
        <begin position="343"/>
        <end position="423"/>
    </location>
</feature>
<keyword evidence="2 4" id="KW-0863">Zinc-finger</keyword>
<dbReference type="CDD" id="cd16449">
    <property type="entry name" value="RING-HC"/>
    <property type="match status" value="1"/>
</dbReference>
<dbReference type="InterPro" id="IPR027370">
    <property type="entry name" value="Znf-RING_euk"/>
</dbReference>
<evidence type="ECO:0000256" key="1">
    <source>
        <dbReference type="ARBA" id="ARBA00022723"/>
    </source>
</evidence>
<evidence type="ECO:0000313" key="7">
    <source>
        <dbReference type="EMBL" id="KAG0146700.1"/>
    </source>
</evidence>
<gene>
    <name evidence="8" type="ORF">CROQUDRAFT_44013</name>
    <name evidence="7" type="ORF">CROQUDRAFT_77462</name>
</gene>
<feature type="domain" description="RING-type" evidence="6">
    <location>
        <begin position="458"/>
        <end position="508"/>
    </location>
</feature>
<organism evidence="8 9">
    <name type="scientific">Cronartium quercuum f. sp. fusiforme G11</name>
    <dbReference type="NCBI Taxonomy" id="708437"/>
    <lineage>
        <taxon>Eukaryota</taxon>
        <taxon>Fungi</taxon>
        <taxon>Dikarya</taxon>
        <taxon>Basidiomycota</taxon>
        <taxon>Pucciniomycotina</taxon>
        <taxon>Pucciniomycetes</taxon>
        <taxon>Pucciniales</taxon>
        <taxon>Coleosporiaceae</taxon>
        <taxon>Cronartium</taxon>
    </lineage>
</organism>
<dbReference type="InterPro" id="IPR013083">
    <property type="entry name" value="Znf_RING/FYVE/PHD"/>
</dbReference>
<keyword evidence="1" id="KW-0479">Metal-binding</keyword>
<protein>
    <recommendedName>
        <fullName evidence="6">RING-type domain-containing protein</fullName>
    </recommendedName>
</protein>
<dbReference type="EMBL" id="MU167257">
    <property type="protein sequence ID" value="KAG0146701.1"/>
    <property type="molecule type" value="Genomic_DNA"/>
</dbReference>
<accession>A0A9P6NNG8</accession>
<dbReference type="SUPFAM" id="SSF57850">
    <property type="entry name" value="RING/U-box"/>
    <property type="match status" value="1"/>
</dbReference>
<dbReference type="Proteomes" id="UP000886653">
    <property type="component" value="Unassembled WGS sequence"/>
</dbReference>
<dbReference type="GO" id="GO:0008270">
    <property type="term" value="F:zinc ion binding"/>
    <property type="evidence" value="ECO:0007669"/>
    <property type="project" value="UniProtKB-KW"/>
</dbReference>
<dbReference type="InterPro" id="IPR001841">
    <property type="entry name" value="Znf_RING"/>
</dbReference>